<feature type="binding site" evidence="8">
    <location>
        <position position="112"/>
    </location>
    <ligand>
        <name>tRNA</name>
        <dbReference type="ChEBI" id="CHEBI:17843"/>
    </ligand>
</feature>
<keyword evidence="3 8" id="KW-0378">Hydrolase</keyword>
<feature type="binding site" evidence="8">
    <location>
        <position position="64"/>
    </location>
    <ligand>
        <name>tRNA</name>
        <dbReference type="ChEBI" id="CHEBI:17843"/>
    </ligand>
</feature>
<comment type="function">
    <text evidence="8">Hydrolyzes ribosome-free peptidyl-tRNAs (with 1 or more amino acids incorporated), which drop off the ribosome during protein synthesis, or as a result of ribosome stalling.</text>
</comment>
<dbReference type="FunFam" id="3.40.50.1470:FF:000001">
    <property type="entry name" value="Peptidyl-tRNA hydrolase"/>
    <property type="match status" value="1"/>
</dbReference>
<comment type="catalytic activity">
    <reaction evidence="6 8 9">
        <text>an N-acyl-L-alpha-aminoacyl-tRNA + H2O = an N-acyl-L-amino acid + a tRNA + H(+)</text>
        <dbReference type="Rhea" id="RHEA:54448"/>
        <dbReference type="Rhea" id="RHEA-COMP:10123"/>
        <dbReference type="Rhea" id="RHEA-COMP:13883"/>
        <dbReference type="ChEBI" id="CHEBI:15377"/>
        <dbReference type="ChEBI" id="CHEBI:15378"/>
        <dbReference type="ChEBI" id="CHEBI:59874"/>
        <dbReference type="ChEBI" id="CHEBI:78442"/>
        <dbReference type="ChEBI" id="CHEBI:138191"/>
        <dbReference type="EC" id="3.1.1.29"/>
    </reaction>
</comment>
<feature type="active site" description="Proton acceptor" evidence="8">
    <location>
        <position position="19"/>
    </location>
</feature>
<name>A0AAU9EN69_9FIRM</name>
<evidence type="ECO:0000256" key="10">
    <source>
        <dbReference type="RuleBase" id="RU004320"/>
    </source>
</evidence>
<proteinExistence type="inferred from homology"/>
<keyword evidence="12" id="KW-1185">Reference proteome</keyword>
<evidence type="ECO:0000256" key="2">
    <source>
        <dbReference type="ARBA" id="ARBA00022555"/>
    </source>
</evidence>
<evidence type="ECO:0000256" key="5">
    <source>
        <dbReference type="ARBA" id="ARBA00038063"/>
    </source>
</evidence>
<evidence type="ECO:0000256" key="4">
    <source>
        <dbReference type="ARBA" id="ARBA00022884"/>
    </source>
</evidence>
<dbReference type="EC" id="3.1.1.29" evidence="1 8"/>
<evidence type="ECO:0000256" key="7">
    <source>
        <dbReference type="ARBA" id="ARBA00050038"/>
    </source>
</evidence>
<dbReference type="Pfam" id="PF01195">
    <property type="entry name" value="Pept_tRNA_hydro"/>
    <property type="match status" value="1"/>
</dbReference>
<dbReference type="GO" id="GO:0004045">
    <property type="term" value="F:peptidyl-tRNA hydrolase activity"/>
    <property type="evidence" value="ECO:0007669"/>
    <property type="project" value="UniProtKB-UniRule"/>
</dbReference>
<feature type="binding site" evidence="8">
    <location>
        <position position="66"/>
    </location>
    <ligand>
        <name>tRNA</name>
        <dbReference type="ChEBI" id="CHEBI:17843"/>
    </ligand>
</feature>
<organism evidence="11 12">
    <name type="scientific">Helicovermis profundi</name>
    <dbReference type="NCBI Taxonomy" id="3065157"/>
    <lineage>
        <taxon>Bacteria</taxon>
        <taxon>Bacillati</taxon>
        <taxon>Bacillota</taxon>
        <taxon>Clostridia</taxon>
        <taxon>Helicovermis</taxon>
    </lineage>
</organism>
<dbReference type="SUPFAM" id="SSF53178">
    <property type="entry name" value="Peptidyl-tRNA hydrolase-like"/>
    <property type="match status" value="1"/>
</dbReference>
<evidence type="ECO:0000313" key="12">
    <source>
        <dbReference type="Proteomes" id="UP001321786"/>
    </source>
</evidence>
<dbReference type="KEGG" id="hprf:HLPR_02260"/>
<evidence type="ECO:0000256" key="9">
    <source>
        <dbReference type="RuleBase" id="RU000673"/>
    </source>
</evidence>
<dbReference type="PANTHER" id="PTHR17224">
    <property type="entry name" value="PEPTIDYL-TRNA HYDROLASE"/>
    <property type="match status" value="1"/>
</dbReference>
<evidence type="ECO:0000256" key="8">
    <source>
        <dbReference type="HAMAP-Rule" id="MF_00083"/>
    </source>
</evidence>
<dbReference type="InterPro" id="IPR036416">
    <property type="entry name" value="Pept_tRNA_hydro_sf"/>
</dbReference>
<dbReference type="CDD" id="cd00462">
    <property type="entry name" value="PTH"/>
    <property type="match status" value="1"/>
</dbReference>
<dbReference type="PROSITE" id="PS01196">
    <property type="entry name" value="PEPT_TRNA_HYDROL_2"/>
    <property type="match status" value="1"/>
</dbReference>
<comment type="function">
    <text evidence="8">Catalyzes the release of premature peptidyl moieties from peptidyl-tRNA molecules trapped in stalled 50S ribosomal subunits, and thus maintains levels of free tRNAs and 50S ribosomes.</text>
</comment>
<feature type="site" description="Discriminates between blocked and unblocked aminoacyl-tRNA" evidence="8">
    <location>
        <position position="9"/>
    </location>
</feature>
<comment type="similarity">
    <text evidence="5 8 10">Belongs to the PTH family.</text>
</comment>
<dbReference type="Gene3D" id="3.40.50.1470">
    <property type="entry name" value="Peptidyl-tRNA hydrolase"/>
    <property type="match status" value="1"/>
</dbReference>
<evidence type="ECO:0000256" key="3">
    <source>
        <dbReference type="ARBA" id="ARBA00022801"/>
    </source>
</evidence>
<dbReference type="PROSITE" id="PS01195">
    <property type="entry name" value="PEPT_TRNA_HYDROL_1"/>
    <property type="match status" value="1"/>
</dbReference>
<dbReference type="InterPro" id="IPR018171">
    <property type="entry name" value="Pept_tRNA_hydro_CS"/>
</dbReference>
<dbReference type="HAMAP" id="MF_00083">
    <property type="entry name" value="Pept_tRNA_hydro_bact"/>
    <property type="match status" value="1"/>
</dbReference>
<dbReference type="InterPro" id="IPR001328">
    <property type="entry name" value="Pept_tRNA_hydro"/>
</dbReference>
<evidence type="ECO:0000313" key="11">
    <source>
        <dbReference type="EMBL" id="BEP27895.1"/>
    </source>
</evidence>
<evidence type="ECO:0000256" key="6">
    <source>
        <dbReference type="ARBA" id="ARBA00048707"/>
    </source>
</evidence>
<dbReference type="GO" id="GO:0005737">
    <property type="term" value="C:cytoplasm"/>
    <property type="evidence" value="ECO:0007669"/>
    <property type="project" value="UniProtKB-SubCell"/>
</dbReference>
<accession>A0AAU9EN69</accession>
<dbReference type="NCBIfam" id="TIGR00447">
    <property type="entry name" value="pth"/>
    <property type="match status" value="1"/>
</dbReference>
<dbReference type="Proteomes" id="UP001321786">
    <property type="component" value="Chromosome"/>
</dbReference>
<reference evidence="11 12" key="1">
    <citation type="submission" date="2023-08" db="EMBL/GenBank/DDBJ databases">
        <title>Helicovermis profunda gen. nov., sp. nov., a novel mesophilic, fermentative bacterium within the Bacillota from a deep-sea hydrothermal vent chimney.</title>
        <authorList>
            <person name="Miyazaki U."/>
            <person name="Mizutani D."/>
            <person name="Hashimoto Y."/>
            <person name="Tame A."/>
            <person name="Sawayama S."/>
            <person name="Miyazaki J."/>
            <person name="Takai K."/>
            <person name="Nakagawa S."/>
        </authorList>
    </citation>
    <scope>NUCLEOTIDE SEQUENCE [LARGE SCALE GENOMIC DNA]</scope>
    <source>
        <strain evidence="11 12">S502</strain>
    </source>
</reference>
<dbReference type="EMBL" id="AP028654">
    <property type="protein sequence ID" value="BEP27895.1"/>
    <property type="molecule type" value="Genomic_DNA"/>
</dbReference>
<evidence type="ECO:0000256" key="1">
    <source>
        <dbReference type="ARBA" id="ARBA00013260"/>
    </source>
</evidence>
<comment type="subunit">
    <text evidence="8">Monomer.</text>
</comment>
<keyword evidence="2 8" id="KW-0820">tRNA-binding</keyword>
<dbReference type="GO" id="GO:0072344">
    <property type="term" value="P:rescue of stalled ribosome"/>
    <property type="evidence" value="ECO:0007669"/>
    <property type="project" value="UniProtKB-UniRule"/>
</dbReference>
<dbReference type="GO" id="GO:0006515">
    <property type="term" value="P:protein quality control for misfolded or incompletely synthesized proteins"/>
    <property type="evidence" value="ECO:0007669"/>
    <property type="project" value="UniProtKB-UniRule"/>
</dbReference>
<sequence>MYIVVGLGNPGKKYSGTKHNIGFETIDYMARKYDIKVIKSKHKALIGEGIIENEKVIFVKPQTFMNLSGESVMKIVNYYDIPLDKLILIYDDIDTELGKIRIRKKGSAGTHNGMKNIIYLLNDDNFTRIRIGIGKPSRDLVDYVLSGFKKEEIPLIEESVITASNAVASILKDDVDKAMNLYNKR</sequence>
<dbReference type="PANTHER" id="PTHR17224:SF1">
    <property type="entry name" value="PEPTIDYL-TRNA HYDROLASE"/>
    <property type="match status" value="1"/>
</dbReference>
<dbReference type="RefSeq" id="WP_338536255.1">
    <property type="nucleotide sequence ID" value="NZ_AP028654.1"/>
</dbReference>
<comment type="subcellular location">
    <subcellularLocation>
        <location evidence="8">Cytoplasm</location>
    </subcellularLocation>
</comment>
<feature type="binding site" evidence="8">
    <location>
        <position position="14"/>
    </location>
    <ligand>
        <name>tRNA</name>
        <dbReference type="ChEBI" id="CHEBI:17843"/>
    </ligand>
</feature>
<feature type="site" description="Stabilizes the basic form of H active site to accept a proton" evidence="8">
    <location>
        <position position="91"/>
    </location>
</feature>
<dbReference type="AlphaFoldDB" id="A0AAU9EN69"/>
<keyword evidence="4 8" id="KW-0694">RNA-binding</keyword>
<keyword evidence="8" id="KW-0963">Cytoplasm</keyword>
<protein>
    <recommendedName>
        <fullName evidence="7 8">Peptidyl-tRNA hydrolase</fullName>
        <shortName evidence="8">Pth</shortName>
        <ecNumber evidence="1 8">3.1.1.29</ecNumber>
    </recommendedName>
</protein>
<dbReference type="GO" id="GO:0000049">
    <property type="term" value="F:tRNA binding"/>
    <property type="evidence" value="ECO:0007669"/>
    <property type="project" value="UniProtKB-UniRule"/>
</dbReference>
<gene>
    <name evidence="8 11" type="primary">pth</name>
    <name evidence="11" type="ORF">HLPR_02260</name>
</gene>